<feature type="active site" evidence="4">
    <location>
        <position position="83"/>
    </location>
</feature>
<dbReference type="EMBL" id="JH767555">
    <property type="protein sequence ID" value="EON61277.1"/>
    <property type="molecule type" value="Genomic_DNA"/>
</dbReference>
<evidence type="ECO:0000256" key="4">
    <source>
        <dbReference type="PIRSR" id="PIRSR024851-50"/>
    </source>
</evidence>
<dbReference type="OMA" id="VWKWAGI"/>
<dbReference type="AlphaFoldDB" id="R7YH94"/>
<feature type="binding site" evidence="5">
    <location>
        <position position="48"/>
    </location>
    <ligand>
        <name>substrate</name>
    </ligand>
</feature>
<dbReference type="InterPro" id="IPR032710">
    <property type="entry name" value="NTF2-like_dom_sf"/>
</dbReference>
<proteinExistence type="inferred from homology"/>
<keyword evidence="2 3" id="KW-0456">Lyase</keyword>
<dbReference type="Gene3D" id="3.10.450.50">
    <property type="match status" value="1"/>
</dbReference>
<evidence type="ECO:0000313" key="8">
    <source>
        <dbReference type="Proteomes" id="UP000016924"/>
    </source>
</evidence>
<gene>
    <name evidence="7" type="ORF">W97_00490</name>
</gene>
<feature type="domain" description="Scytalone dehydratase-like" evidence="6">
    <location>
        <begin position="9"/>
        <end position="161"/>
    </location>
</feature>
<protein>
    <submittedName>
        <fullName evidence="7">Scytalone dehydratase</fullName>
    </submittedName>
</protein>
<feature type="binding site" evidence="5">
    <location>
        <position position="28"/>
    </location>
    <ligand>
        <name>substrate</name>
    </ligand>
</feature>
<dbReference type="GO" id="GO:0006582">
    <property type="term" value="P:melanin metabolic process"/>
    <property type="evidence" value="ECO:0007669"/>
    <property type="project" value="InterPro"/>
</dbReference>
<dbReference type="GeneID" id="19897801"/>
<dbReference type="OrthoDB" id="5281072at2759"/>
<dbReference type="PIRSF" id="PIRSF024851">
    <property type="entry name" value="SCD1"/>
    <property type="match status" value="1"/>
</dbReference>
<accession>R7YH94</accession>
<name>R7YH94_CONA1</name>
<dbReference type="GO" id="GO:0030411">
    <property type="term" value="F:scytalone dehydratase activity"/>
    <property type="evidence" value="ECO:0007669"/>
    <property type="project" value="InterPro"/>
</dbReference>
<dbReference type="InterPro" id="IPR004235">
    <property type="entry name" value="Scytalone_dehydratase"/>
</dbReference>
<comment type="similarity">
    <text evidence="1 3">Belongs to the scytalone dehydratase family.</text>
</comment>
<dbReference type="SUPFAM" id="SSF54427">
    <property type="entry name" value="NTF2-like"/>
    <property type="match status" value="1"/>
</dbReference>
<evidence type="ECO:0000256" key="1">
    <source>
        <dbReference type="ARBA" id="ARBA00008584"/>
    </source>
</evidence>
<sequence>MGSVGQQSITFEEWLACSAVLYDWADNYDNKNWDGLRDILAPKLLVDYAKVNNAKFVDLPAEKYIEMMSDPLFLGDPLIVSQHLIGATKWEKISDEEVVSHHQSRAAHQRWADEQRSVVAVKGHGHGVVTTFYKKLDGVWKWAGIRTKVIWNEYDFEHVFVGKAGKDV</sequence>
<dbReference type="STRING" id="1168221.R7YH94"/>
<dbReference type="Proteomes" id="UP000016924">
    <property type="component" value="Unassembled WGS sequence"/>
</dbReference>
<dbReference type="InterPro" id="IPR049884">
    <property type="entry name" value="Scytalone_dh"/>
</dbReference>
<evidence type="ECO:0000313" key="7">
    <source>
        <dbReference type="EMBL" id="EON61277.1"/>
    </source>
</evidence>
<evidence type="ECO:0000256" key="5">
    <source>
        <dbReference type="PIRSR" id="PIRSR024851-51"/>
    </source>
</evidence>
<feature type="active site" evidence="4">
    <location>
        <position position="108"/>
    </location>
</feature>
<reference evidence="8" key="1">
    <citation type="submission" date="2012-06" db="EMBL/GenBank/DDBJ databases">
        <title>The genome sequence of Coniosporium apollinis CBS 100218.</title>
        <authorList>
            <consortium name="The Broad Institute Genome Sequencing Platform"/>
            <person name="Cuomo C."/>
            <person name="Gorbushina A."/>
            <person name="Noack S."/>
            <person name="Walker B."/>
            <person name="Young S.K."/>
            <person name="Zeng Q."/>
            <person name="Gargeya S."/>
            <person name="Fitzgerald M."/>
            <person name="Haas B."/>
            <person name="Abouelleil A."/>
            <person name="Alvarado L."/>
            <person name="Arachchi H.M."/>
            <person name="Berlin A.M."/>
            <person name="Chapman S.B."/>
            <person name="Goldberg J."/>
            <person name="Griggs A."/>
            <person name="Gujja S."/>
            <person name="Hansen M."/>
            <person name="Howarth C."/>
            <person name="Imamovic A."/>
            <person name="Larimer J."/>
            <person name="McCowan C."/>
            <person name="Montmayeur A."/>
            <person name="Murphy C."/>
            <person name="Neiman D."/>
            <person name="Pearson M."/>
            <person name="Priest M."/>
            <person name="Roberts A."/>
            <person name="Saif S."/>
            <person name="Shea T."/>
            <person name="Sisk P."/>
            <person name="Sykes S."/>
            <person name="Wortman J."/>
            <person name="Nusbaum C."/>
            <person name="Birren B."/>
        </authorList>
    </citation>
    <scope>NUCLEOTIDE SEQUENCE [LARGE SCALE GENOMIC DNA]</scope>
    <source>
        <strain evidence="8">CBS 100218</strain>
    </source>
</reference>
<evidence type="ECO:0000259" key="6">
    <source>
        <dbReference type="Pfam" id="PF02982"/>
    </source>
</evidence>
<dbReference type="RefSeq" id="XP_007776594.1">
    <property type="nucleotide sequence ID" value="XM_007778404.1"/>
</dbReference>
<dbReference type="HOGENOM" id="CLU_101889_1_0_1"/>
<dbReference type="Pfam" id="PF02982">
    <property type="entry name" value="Scytalone_dh"/>
    <property type="match status" value="1"/>
</dbReference>
<evidence type="ECO:0000256" key="3">
    <source>
        <dbReference type="PIRNR" id="PIRNR024851"/>
    </source>
</evidence>
<dbReference type="eggNOG" id="ENOG502SNND">
    <property type="taxonomic scope" value="Eukaryota"/>
</dbReference>
<organism evidence="7 8">
    <name type="scientific">Coniosporium apollinis (strain CBS 100218)</name>
    <name type="common">Rock-inhabiting black yeast</name>
    <dbReference type="NCBI Taxonomy" id="1168221"/>
    <lineage>
        <taxon>Eukaryota</taxon>
        <taxon>Fungi</taxon>
        <taxon>Dikarya</taxon>
        <taxon>Ascomycota</taxon>
        <taxon>Pezizomycotina</taxon>
        <taxon>Dothideomycetes</taxon>
        <taxon>Dothideomycetes incertae sedis</taxon>
        <taxon>Coniosporium</taxon>
    </lineage>
</organism>
<evidence type="ECO:0000256" key="2">
    <source>
        <dbReference type="ARBA" id="ARBA00023239"/>
    </source>
</evidence>
<keyword evidence="8" id="KW-1185">Reference proteome</keyword>